<dbReference type="Pfam" id="PF17930">
    <property type="entry name" value="LpxI_N"/>
    <property type="match status" value="1"/>
</dbReference>
<evidence type="ECO:0008006" key="5">
    <source>
        <dbReference type="Google" id="ProtNLM"/>
    </source>
</evidence>
<evidence type="ECO:0000259" key="1">
    <source>
        <dbReference type="Pfam" id="PF06230"/>
    </source>
</evidence>
<gene>
    <name evidence="3" type="ORF">HNR32_001499</name>
</gene>
<dbReference type="InterPro" id="IPR010415">
    <property type="entry name" value="LpxI_C"/>
</dbReference>
<organism evidence="3 4">
    <name type="scientific">Pectinatus brassicae</name>
    <dbReference type="NCBI Taxonomy" id="862415"/>
    <lineage>
        <taxon>Bacteria</taxon>
        <taxon>Bacillati</taxon>
        <taxon>Bacillota</taxon>
        <taxon>Negativicutes</taxon>
        <taxon>Selenomonadales</taxon>
        <taxon>Selenomonadaceae</taxon>
        <taxon>Pectinatus</taxon>
    </lineage>
</organism>
<keyword evidence="4" id="KW-1185">Reference proteome</keyword>
<dbReference type="Pfam" id="PF06230">
    <property type="entry name" value="LpxI_C"/>
    <property type="match status" value="1"/>
</dbReference>
<feature type="domain" description="LpxI N-terminal" evidence="2">
    <location>
        <begin position="4"/>
        <end position="132"/>
    </location>
</feature>
<feature type="domain" description="LpxI C-terminal" evidence="1">
    <location>
        <begin position="138"/>
        <end position="266"/>
    </location>
</feature>
<proteinExistence type="predicted"/>
<dbReference type="PANTHER" id="PTHR39962:SF1">
    <property type="entry name" value="LPXI FAMILY PROTEIN"/>
    <property type="match status" value="1"/>
</dbReference>
<sequence>MEAIGLLAGAGRLPLELAKAAKSIGIKIFAVALLNETDTELENTVEKFARINIAKLDEIILFFKNNNINKVTMLGKVTKELLFTGQHEQMDARLIKLLMTVKDKSDDTLMLAFVKELASEGIETLDQTALLKTFMPGAGVFTYRQPSDEEKADAEFGFKIAKKLGGIDVGQTVVVKNHAVMALEAIEGTDACILRGGKLAGKDAVVIKTAKPGQDNRFDVPAIGVKTIKSMIEAKANVLAFEAGSTFIVDKEQVLSLANENQITIIAI</sequence>
<evidence type="ECO:0000313" key="3">
    <source>
        <dbReference type="EMBL" id="MBB5336351.1"/>
    </source>
</evidence>
<accession>A0A840UF48</accession>
<evidence type="ECO:0000313" key="4">
    <source>
        <dbReference type="Proteomes" id="UP000559117"/>
    </source>
</evidence>
<name>A0A840UF48_9FIRM</name>
<dbReference type="InterPro" id="IPR043167">
    <property type="entry name" value="LpxI_C_sf"/>
</dbReference>
<dbReference type="InterPro" id="IPR053174">
    <property type="entry name" value="LpxI"/>
</dbReference>
<comment type="caution">
    <text evidence="3">The sequence shown here is derived from an EMBL/GenBank/DDBJ whole genome shotgun (WGS) entry which is preliminary data.</text>
</comment>
<dbReference type="PANTHER" id="PTHR39962">
    <property type="entry name" value="BLL4848 PROTEIN"/>
    <property type="match status" value="1"/>
</dbReference>
<dbReference type="Gene3D" id="3.40.140.80">
    <property type="match status" value="1"/>
</dbReference>
<dbReference type="InterPro" id="IPR041255">
    <property type="entry name" value="LpxI_N"/>
</dbReference>
<dbReference type="Proteomes" id="UP000559117">
    <property type="component" value="Unassembled WGS sequence"/>
</dbReference>
<dbReference type="EMBL" id="JACHFH010000016">
    <property type="protein sequence ID" value="MBB5336351.1"/>
    <property type="molecule type" value="Genomic_DNA"/>
</dbReference>
<evidence type="ECO:0000259" key="2">
    <source>
        <dbReference type="Pfam" id="PF17930"/>
    </source>
</evidence>
<protein>
    <recommendedName>
        <fullName evidence="5">DUF1009 domain-containing protein</fullName>
    </recommendedName>
</protein>
<reference evidence="3 4" key="1">
    <citation type="submission" date="2020-08" db="EMBL/GenBank/DDBJ databases">
        <title>Genomic Encyclopedia of Type Strains, Phase IV (KMG-IV): sequencing the most valuable type-strain genomes for metagenomic binning, comparative biology and taxonomic classification.</title>
        <authorList>
            <person name="Goeker M."/>
        </authorList>
    </citation>
    <scope>NUCLEOTIDE SEQUENCE [LARGE SCALE GENOMIC DNA]</scope>
    <source>
        <strain evidence="3 4">DSM 24661</strain>
    </source>
</reference>
<dbReference type="AlphaFoldDB" id="A0A840UF48"/>
<dbReference type="RefSeq" id="WP_183861209.1">
    <property type="nucleotide sequence ID" value="NZ_JACHFH010000016.1"/>
</dbReference>
<dbReference type="Gene3D" id="3.40.50.20">
    <property type="match status" value="1"/>
</dbReference>